<reference evidence="1 2" key="1">
    <citation type="submission" date="2021-06" db="EMBL/GenBank/DDBJ databases">
        <authorList>
            <person name="Kallberg Y."/>
            <person name="Tangrot J."/>
            <person name="Rosling A."/>
        </authorList>
    </citation>
    <scope>NUCLEOTIDE SEQUENCE [LARGE SCALE GENOMIC DNA]</scope>
    <source>
        <strain evidence="1 2">120-4 pot B 10/14</strain>
    </source>
</reference>
<evidence type="ECO:0000313" key="2">
    <source>
        <dbReference type="Proteomes" id="UP000789901"/>
    </source>
</evidence>
<accession>A0ABN7UNF3</accession>
<evidence type="ECO:0000313" key="1">
    <source>
        <dbReference type="EMBL" id="CAG8639493.1"/>
    </source>
</evidence>
<name>A0ABN7UNF3_GIGMA</name>
<protein>
    <submittedName>
        <fullName evidence="1">41235_t:CDS:1</fullName>
    </submittedName>
</protein>
<keyword evidence="2" id="KW-1185">Reference proteome</keyword>
<gene>
    <name evidence="1" type="ORF">GMARGA_LOCUS8769</name>
</gene>
<proteinExistence type="predicted"/>
<organism evidence="1 2">
    <name type="scientific">Gigaspora margarita</name>
    <dbReference type="NCBI Taxonomy" id="4874"/>
    <lineage>
        <taxon>Eukaryota</taxon>
        <taxon>Fungi</taxon>
        <taxon>Fungi incertae sedis</taxon>
        <taxon>Mucoromycota</taxon>
        <taxon>Glomeromycotina</taxon>
        <taxon>Glomeromycetes</taxon>
        <taxon>Diversisporales</taxon>
        <taxon>Gigasporaceae</taxon>
        <taxon>Gigaspora</taxon>
    </lineage>
</organism>
<sequence>MSNLTNDNRISEIQQGIDFEKDKLKEYYELIKLSNKIHEDILVLQEDINNLENDLLRKKFGDYDKIIKT</sequence>
<dbReference type="Proteomes" id="UP000789901">
    <property type="component" value="Unassembled WGS sequence"/>
</dbReference>
<comment type="caution">
    <text evidence="1">The sequence shown here is derived from an EMBL/GenBank/DDBJ whole genome shotgun (WGS) entry which is preliminary data.</text>
</comment>
<dbReference type="EMBL" id="CAJVQB010004562">
    <property type="protein sequence ID" value="CAG8639493.1"/>
    <property type="molecule type" value="Genomic_DNA"/>
</dbReference>